<evidence type="ECO:0000313" key="3">
    <source>
        <dbReference type="Proteomes" id="UP000613768"/>
    </source>
</evidence>
<comment type="caution">
    <text evidence="2">The sequence shown here is derived from an EMBL/GenBank/DDBJ whole genome shotgun (WGS) entry which is preliminary data.</text>
</comment>
<dbReference type="AlphaFoldDB" id="A0AAW3ZJV7"/>
<dbReference type="RefSeq" id="WP_192029699.1">
    <property type="nucleotide sequence ID" value="NZ_JACYTR010000020.1"/>
</dbReference>
<dbReference type="InterPro" id="IPR016181">
    <property type="entry name" value="Acyl_CoA_acyltransferase"/>
</dbReference>
<keyword evidence="3" id="KW-1185">Reference proteome</keyword>
<proteinExistence type="predicted"/>
<accession>A0AAW3ZJV7</accession>
<dbReference type="SUPFAM" id="SSF55729">
    <property type="entry name" value="Acyl-CoA N-acyltransferases (Nat)"/>
    <property type="match status" value="1"/>
</dbReference>
<evidence type="ECO:0000259" key="1">
    <source>
        <dbReference type="PROSITE" id="PS51186"/>
    </source>
</evidence>
<dbReference type="GO" id="GO:0016747">
    <property type="term" value="F:acyltransferase activity, transferring groups other than amino-acyl groups"/>
    <property type="evidence" value="ECO:0007669"/>
    <property type="project" value="InterPro"/>
</dbReference>
<dbReference type="Pfam" id="PF00583">
    <property type="entry name" value="Acetyltransf_1"/>
    <property type="match status" value="1"/>
</dbReference>
<dbReference type="Proteomes" id="UP000613768">
    <property type="component" value="Unassembled WGS sequence"/>
</dbReference>
<dbReference type="Gene3D" id="3.40.630.30">
    <property type="match status" value="1"/>
</dbReference>
<organism evidence="2 3">
    <name type="scientific">Pseudomarimonas arenosa</name>
    <dbReference type="NCBI Taxonomy" id="2774145"/>
    <lineage>
        <taxon>Bacteria</taxon>
        <taxon>Pseudomonadati</taxon>
        <taxon>Pseudomonadota</taxon>
        <taxon>Gammaproteobacteria</taxon>
        <taxon>Lysobacterales</taxon>
        <taxon>Lysobacteraceae</taxon>
        <taxon>Pseudomarimonas</taxon>
    </lineage>
</organism>
<reference evidence="2 3" key="1">
    <citation type="submission" date="2020-09" db="EMBL/GenBank/DDBJ databases">
        <title>Pseudoxanthomonas sp. CAU 1598 isolated from sand of Yaerae Beach.</title>
        <authorList>
            <person name="Kim W."/>
        </authorList>
    </citation>
    <scope>NUCLEOTIDE SEQUENCE [LARGE SCALE GENOMIC DNA]</scope>
    <source>
        <strain evidence="2 3">CAU 1598</strain>
    </source>
</reference>
<dbReference type="PROSITE" id="PS51186">
    <property type="entry name" value="GNAT"/>
    <property type="match status" value="1"/>
</dbReference>
<dbReference type="InterPro" id="IPR000182">
    <property type="entry name" value="GNAT_dom"/>
</dbReference>
<protein>
    <submittedName>
        <fullName evidence="2">GNAT family N-acetyltransferase</fullName>
    </submittedName>
</protein>
<feature type="domain" description="N-acetyltransferase" evidence="1">
    <location>
        <begin position="43"/>
        <end position="200"/>
    </location>
</feature>
<evidence type="ECO:0000313" key="2">
    <source>
        <dbReference type="EMBL" id="MBD8526276.1"/>
    </source>
</evidence>
<dbReference type="EMBL" id="JACYTR010000020">
    <property type="protein sequence ID" value="MBD8526276.1"/>
    <property type="molecule type" value="Genomic_DNA"/>
</dbReference>
<name>A0AAW3ZJV7_9GAMM</name>
<gene>
    <name evidence="2" type="ORF">IFO71_11060</name>
</gene>
<sequence>MQIRSQSVTRVSTLGGPQRTALRRDFEPSVAVTDTVNWRGHALLIRPIAPVDEIRHQAFFARLEANDLQSRFHSQLSCISTADRQRMLSPASATEVWLIALLLDATGLLEIVATANAVSTEDNIEAVCGIVVRSDLKHRGLGRLLLQRLVACARRRGTQRMVCSVSRENAAMRGLVTKTGFLLDRSEPCDGTIHYVKQLVPSAPASNPHG</sequence>